<proteinExistence type="inferred from homology"/>
<dbReference type="GO" id="GO:0005524">
    <property type="term" value="F:ATP binding"/>
    <property type="evidence" value="ECO:0007669"/>
    <property type="project" value="InterPro"/>
</dbReference>
<name>A0A841PLZ4_9BACL</name>
<comment type="caution">
    <text evidence="3">The sequence shown here is derived from an EMBL/GenBank/DDBJ whole genome shotgun (WGS) entry which is preliminary data.</text>
</comment>
<dbReference type="PANTHER" id="PTHR10803">
    <property type="entry name" value="ARSENICAL PUMP-DRIVING ATPASE ARSENITE-TRANSLOCATING ATPASE"/>
    <property type="match status" value="1"/>
</dbReference>
<dbReference type="InterPro" id="IPR016300">
    <property type="entry name" value="ATPase_ArsA/GET3"/>
</dbReference>
<dbReference type="CDD" id="cd02035">
    <property type="entry name" value="ArsA"/>
    <property type="match status" value="2"/>
</dbReference>
<dbReference type="RefSeq" id="WP_184403740.1">
    <property type="nucleotide sequence ID" value="NZ_JACHHJ010000002.1"/>
</dbReference>
<keyword evidence="4" id="KW-1185">Reference proteome</keyword>
<dbReference type="InterPro" id="IPR025723">
    <property type="entry name" value="ArsA/GET3_ATPase-like"/>
</dbReference>
<dbReference type="PIRSF" id="PIRSF001327">
    <property type="entry name" value="Arsenical_pump-driving_ATPase"/>
    <property type="match status" value="1"/>
</dbReference>
<reference evidence="3 4" key="1">
    <citation type="submission" date="2020-08" db="EMBL/GenBank/DDBJ databases">
        <title>Genomic Encyclopedia of Type Strains, Phase IV (KMG-IV): sequencing the most valuable type-strain genomes for metagenomic binning, comparative biology and taxonomic classification.</title>
        <authorList>
            <person name="Goeker M."/>
        </authorList>
    </citation>
    <scope>NUCLEOTIDE SEQUENCE [LARGE SCALE GENOMIC DNA]</scope>
    <source>
        <strain evidence="3 4">DSM 21769</strain>
    </source>
</reference>
<dbReference type="InterPro" id="IPR003593">
    <property type="entry name" value="AAA+_ATPase"/>
</dbReference>
<organism evidence="3 4">
    <name type="scientific">Geomicrobium halophilum</name>
    <dbReference type="NCBI Taxonomy" id="549000"/>
    <lineage>
        <taxon>Bacteria</taxon>
        <taxon>Bacillati</taxon>
        <taxon>Bacillota</taxon>
        <taxon>Bacilli</taxon>
        <taxon>Bacillales</taxon>
        <taxon>Geomicrobium</taxon>
    </lineage>
</organism>
<dbReference type="EMBL" id="JACHHJ010000002">
    <property type="protein sequence ID" value="MBB6449780.1"/>
    <property type="molecule type" value="Genomic_DNA"/>
</dbReference>
<evidence type="ECO:0000313" key="3">
    <source>
        <dbReference type="EMBL" id="MBB6449780.1"/>
    </source>
</evidence>
<dbReference type="Pfam" id="PF02374">
    <property type="entry name" value="ArsA_ATPase"/>
    <property type="match status" value="2"/>
</dbReference>
<comment type="similarity">
    <text evidence="1">Belongs to the arsA ATPase family.</text>
</comment>
<dbReference type="InterPro" id="IPR027541">
    <property type="entry name" value="Ars_ATPase"/>
</dbReference>
<feature type="domain" description="AAA+ ATPase" evidence="2">
    <location>
        <begin position="330"/>
        <end position="535"/>
    </location>
</feature>
<gene>
    <name evidence="3" type="ORF">HNR44_001758</name>
</gene>
<evidence type="ECO:0000256" key="1">
    <source>
        <dbReference type="ARBA" id="ARBA00011040"/>
    </source>
</evidence>
<accession>A0A841PLZ4</accession>
<evidence type="ECO:0000259" key="2">
    <source>
        <dbReference type="SMART" id="SM00382"/>
    </source>
</evidence>
<dbReference type="PANTHER" id="PTHR10803:SF3">
    <property type="entry name" value="ATPASE GET3"/>
    <property type="match status" value="1"/>
</dbReference>
<dbReference type="Proteomes" id="UP000568839">
    <property type="component" value="Unassembled WGS sequence"/>
</dbReference>
<dbReference type="AlphaFoldDB" id="A0A841PLZ4"/>
<protein>
    <submittedName>
        <fullName evidence="3">Arsenite-transporting ATPase</fullName>
    </submittedName>
</protein>
<dbReference type="GO" id="GO:0015446">
    <property type="term" value="F:ATPase-coupled arsenite transmembrane transporter activity"/>
    <property type="evidence" value="ECO:0007669"/>
    <property type="project" value="InterPro"/>
</dbReference>
<feature type="domain" description="AAA+ ATPase" evidence="2">
    <location>
        <begin position="12"/>
        <end position="233"/>
    </location>
</feature>
<dbReference type="InterPro" id="IPR027417">
    <property type="entry name" value="P-loop_NTPase"/>
</dbReference>
<dbReference type="NCBIfam" id="TIGR04291">
    <property type="entry name" value="arsen_driv_ArsA"/>
    <property type="match status" value="1"/>
</dbReference>
<dbReference type="GO" id="GO:0016887">
    <property type="term" value="F:ATP hydrolysis activity"/>
    <property type="evidence" value="ECO:0007669"/>
    <property type="project" value="InterPro"/>
</dbReference>
<evidence type="ECO:0000313" key="4">
    <source>
        <dbReference type="Proteomes" id="UP000568839"/>
    </source>
</evidence>
<sequence>MYPRFEPSVVERMPFIFFTGKGGVGKTSTASATAVALADAGKKVLLVSTDPASNLQDVFSQALSNEPKELDDVKGLSVCNLDPEEAAREYRESVVAPYRGTLPEVAITQMEEQLAGACTVEIAAFDEFTGLLAKPDIHKQYDHIIFDTAPTGHTLRLLKLPTAWSGYLDESKHGASCLGPLTGLDEKKDTYETAVEALSNNDKTLLVLVTRPETSAMSEASRASKELQGVGIDNQCLIMNGVYDTVDQSDHTSKSLFERQQQAIKERNNALQPLRTFMLPLVSFPLTGIDHLRKLYSDETSTKFLVDEYSLDTQKLHTLPALVQNYAEQSPRVIMTMGKGGVGKTTLASMLAVGLVEKGNHVHLTTTDPASHLYERFNGSGSEKLKITQIDPVHEVQEYKEKVLQQAGPLDEEAKEYLEEDLRSPCTEEIAVFQAFAKVVDASDDEIVIIDTAPTGHTLLLLDAAQSYHQEIQRSTGEVPESVEKLLPRLRNPEETDILLVSLPEATPVYEARRLQDDLKRAGITANHWVINQSLYETHTTESVLAAKAQYEKRWIKEVNESYSTFTVVMPWQAEDTIGYDQMKQQLT</sequence>
<dbReference type="Gene3D" id="3.40.50.300">
    <property type="entry name" value="P-loop containing nucleotide triphosphate hydrolases"/>
    <property type="match status" value="2"/>
</dbReference>
<dbReference type="SUPFAM" id="SSF52540">
    <property type="entry name" value="P-loop containing nucleoside triphosphate hydrolases"/>
    <property type="match status" value="2"/>
</dbReference>
<dbReference type="NCBIfam" id="TIGR00345">
    <property type="entry name" value="GET3_arsA_TRC40"/>
    <property type="match status" value="1"/>
</dbReference>
<dbReference type="SMART" id="SM00382">
    <property type="entry name" value="AAA"/>
    <property type="match status" value="2"/>
</dbReference>